<feature type="transmembrane region" description="Helical" evidence="11">
    <location>
        <begin position="120"/>
        <end position="143"/>
    </location>
</feature>
<dbReference type="InterPro" id="IPR008915">
    <property type="entry name" value="Peptidase_M50"/>
</dbReference>
<keyword evidence="9 13" id="KW-0482">Metalloprotease</keyword>
<dbReference type="Pfam" id="PF02163">
    <property type="entry name" value="Peptidase_M50"/>
    <property type="match status" value="1"/>
</dbReference>
<dbReference type="GO" id="GO:0008237">
    <property type="term" value="F:metallopeptidase activity"/>
    <property type="evidence" value="ECO:0007669"/>
    <property type="project" value="UniProtKB-KW"/>
</dbReference>
<evidence type="ECO:0000256" key="2">
    <source>
        <dbReference type="ARBA" id="ARBA00004141"/>
    </source>
</evidence>
<feature type="transmembrane region" description="Helical" evidence="11">
    <location>
        <begin position="309"/>
        <end position="331"/>
    </location>
</feature>
<evidence type="ECO:0000313" key="14">
    <source>
        <dbReference type="Proteomes" id="UP001597216"/>
    </source>
</evidence>
<dbReference type="RefSeq" id="WP_374346732.1">
    <property type="nucleotide sequence ID" value="NZ_JBHTLQ010000014.1"/>
</dbReference>
<keyword evidence="8 11" id="KW-1133">Transmembrane helix</keyword>
<evidence type="ECO:0000259" key="12">
    <source>
        <dbReference type="PROSITE" id="PS50106"/>
    </source>
</evidence>
<evidence type="ECO:0000256" key="6">
    <source>
        <dbReference type="ARBA" id="ARBA00022801"/>
    </source>
</evidence>
<comment type="caution">
    <text evidence="13">The sequence shown here is derived from an EMBL/GenBank/DDBJ whole genome shotgun (WGS) entry which is preliminary data.</text>
</comment>
<dbReference type="Gene3D" id="2.30.42.10">
    <property type="match status" value="1"/>
</dbReference>
<sequence>MLDFIAAAPIYIIPFLLVLTLVVTVHELGHFLAAKACGVAIDRFAIGFGRAIFSWKDKSGVEWRVGWIPLGGYVRFSGDENASSVPDKEDLDSLRRDIILREGVGAEKRYFHFKPLWQRAFVVAAGPFANFALSITLFAVLLFSLGQYVIPPRIAVVSPGGAAEQAGFKPGDLILSAEGKKVVDFRDLAAVAQLRVNLPTQFEVQRGAERLQITATSEWKMRPDPFGEMRRQGTFGLQPVSQAERVTYGPIEAVGLGVKKTGEIISTTVFYIGRMVTGQVAADQLSGPLGIARLSGEVAKSSTAGAPDFGTMLLGGAIGLLQLAAAISVGVGFMNLLPVPVLDGGHLLFYAYEALARRPLAAKVQAAGYRVGLALVLGLMLFATWNDLQQQQVFKILGGLFS</sequence>
<keyword evidence="4" id="KW-0645">Protease</keyword>
<keyword evidence="10 11" id="KW-0472">Membrane</keyword>
<dbReference type="InterPro" id="IPR041489">
    <property type="entry name" value="PDZ_6"/>
</dbReference>
<dbReference type="Pfam" id="PF17820">
    <property type="entry name" value="PDZ_6"/>
    <property type="match status" value="1"/>
</dbReference>
<keyword evidence="6" id="KW-0378">Hydrolase</keyword>
<feature type="domain" description="PDZ" evidence="12">
    <location>
        <begin position="154"/>
        <end position="195"/>
    </location>
</feature>
<evidence type="ECO:0000256" key="3">
    <source>
        <dbReference type="ARBA" id="ARBA00007931"/>
    </source>
</evidence>
<organism evidence="13 14">
    <name type="scientific">Phenylobacterium conjunctum</name>
    <dbReference type="NCBI Taxonomy" id="1298959"/>
    <lineage>
        <taxon>Bacteria</taxon>
        <taxon>Pseudomonadati</taxon>
        <taxon>Pseudomonadota</taxon>
        <taxon>Alphaproteobacteria</taxon>
        <taxon>Caulobacterales</taxon>
        <taxon>Caulobacteraceae</taxon>
        <taxon>Phenylobacterium</taxon>
    </lineage>
</organism>
<keyword evidence="14" id="KW-1185">Reference proteome</keyword>
<comment type="subcellular location">
    <subcellularLocation>
        <location evidence="2">Membrane</location>
        <topology evidence="2">Multi-pass membrane protein</topology>
    </subcellularLocation>
</comment>
<evidence type="ECO:0000256" key="8">
    <source>
        <dbReference type="ARBA" id="ARBA00022989"/>
    </source>
</evidence>
<evidence type="ECO:0000256" key="11">
    <source>
        <dbReference type="SAM" id="Phobius"/>
    </source>
</evidence>
<dbReference type="SUPFAM" id="SSF50156">
    <property type="entry name" value="PDZ domain-like"/>
    <property type="match status" value="1"/>
</dbReference>
<dbReference type="PROSITE" id="PS50106">
    <property type="entry name" value="PDZ"/>
    <property type="match status" value="1"/>
</dbReference>
<dbReference type="InterPro" id="IPR036034">
    <property type="entry name" value="PDZ_sf"/>
</dbReference>
<dbReference type="SMART" id="SM00228">
    <property type="entry name" value="PDZ"/>
    <property type="match status" value="1"/>
</dbReference>
<evidence type="ECO:0000256" key="10">
    <source>
        <dbReference type="ARBA" id="ARBA00023136"/>
    </source>
</evidence>
<evidence type="ECO:0000256" key="7">
    <source>
        <dbReference type="ARBA" id="ARBA00022833"/>
    </source>
</evidence>
<reference evidence="14" key="1">
    <citation type="journal article" date="2019" name="Int. J. Syst. Evol. Microbiol.">
        <title>The Global Catalogue of Microorganisms (GCM) 10K type strain sequencing project: providing services to taxonomists for standard genome sequencing and annotation.</title>
        <authorList>
            <consortium name="The Broad Institute Genomics Platform"/>
            <consortium name="The Broad Institute Genome Sequencing Center for Infectious Disease"/>
            <person name="Wu L."/>
            <person name="Ma J."/>
        </authorList>
    </citation>
    <scope>NUCLEOTIDE SEQUENCE [LARGE SCALE GENOMIC DNA]</scope>
    <source>
        <strain evidence="14">CCUG 55074</strain>
    </source>
</reference>
<gene>
    <name evidence="13" type="ORF">ACFQ27_08225</name>
</gene>
<feature type="transmembrane region" description="Helical" evidence="11">
    <location>
        <begin position="367"/>
        <end position="385"/>
    </location>
</feature>
<accession>A0ABW3T1H2</accession>
<evidence type="ECO:0000256" key="9">
    <source>
        <dbReference type="ARBA" id="ARBA00023049"/>
    </source>
</evidence>
<comment type="similarity">
    <text evidence="3">Belongs to the peptidase M50B family.</text>
</comment>
<dbReference type="PANTHER" id="PTHR42837">
    <property type="entry name" value="REGULATOR OF SIGMA-E PROTEASE RSEP"/>
    <property type="match status" value="1"/>
</dbReference>
<feature type="transmembrane region" description="Helical" evidence="11">
    <location>
        <begin position="6"/>
        <end position="25"/>
    </location>
</feature>
<dbReference type="CDD" id="cd06163">
    <property type="entry name" value="S2P-M50_PDZ_RseP-like"/>
    <property type="match status" value="1"/>
</dbReference>
<proteinExistence type="inferred from homology"/>
<evidence type="ECO:0000256" key="1">
    <source>
        <dbReference type="ARBA" id="ARBA00001947"/>
    </source>
</evidence>
<evidence type="ECO:0000313" key="13">
    <source>
        <dbReference type="EMBL" id="MFD1190562.1"/>
    </source>
</evidence>
<keyword evidence="7" id="KW-0862">Zinc</keyword>
<evidence type="ECO:0000256" key="5">
    <source>
        <dbReference type="ARBA" id="ARBA00022692"/>
    </source>
</evidence>
<evidence type="ECO:0000256" key="4">
    <source>
        <dbReference type="ARBA" id="ARBA00022670"/>
    </source>
</evidence>
<dbReference type="InterPro" id="IPR004387">
    <property type="entry name" value="Pept_M50_Zn"/>
</dbReference>
<protein>
    <submittedName>
        <fullName evidence="13">RIP metalloprotease</fullName>
    </submittedName>
</protein>
<name>A0ABW3T1H2_9CAUL</name>
<keyword evidence="5 11" id="KW-0812">Transmembrane</keyword>
<dbReference type="InterPro" id="IPR001478">
    <property type="entry name" value="PDZ"/>
</dbReference>
<comment type="cofactor">
    <cofactor evidence="1">
        <name>Zn(2+)</name>
        <dbReference type="ChEBI" id="CHEBI:29105"/>
    </cofactor>
</comment>
<dbReference type="EMBL" id="JBHTLQ010000014">
    <property type="protein sequence ID" value="MFD1190562.1"/>
    <property type="molecule type" value="Genomic_DNA"/>
</dbReference>
<dbReference type="PANTHER" id="PTHR42837:SF2">
    <property type="entry name" value="MEMBRANE METALLOPROTEASE ARASP2, CHLOROPLASTIC-RELATED"/>
    <property type="match status" value="1"/>
</dbReference>
<dbReference type="Proteomes" id="UP001597216">
    <property type="component" value="Unassembled WGS sequence"/>
</dbReference>